<comment type="caution">
    <text evidence="1">The sequence shown here is derived from an EMBL/GenBank/DDBJ whole genome shotgun (WGS) entry which is preliminary data.</text>
</comment>
<accession>A0A0P8CKX5</accession>
<proteinExistence type="predicted"/>
<dbReference type="Proteomes" id="UP000050360">
    <property type="component" value="Unassembled WGS sequence"/>
</dbReference>
<sequence length="138" mass="16013">MKRKSVILNVNLNKCEGKKWTENLLENKRAFYDCLKGRSISTDKLENGMKAFIKLNGGELEYKEEKYKDIQILCKVINKELRTSGEDGVDLILDRVFDEKNRINNYHLKSLGIDLQGHRGHRFIDKGEEILKIAKSTI</sequence>
<dbReference type="AlphaFoldDB" id="A0A0P8CKX5"/>
<evidence type="ECO:0000313" key="2">
    <source>
        <dbReference type="Proteomes" id="UP000050360"/>
    </source>
</evidence>
<organism evidence="1 2">
    <name type="scientific">Candidatus Methanoperedens nitratireducens</name>
    <dbReference type="NCBI Taxonomy" id="1392998"/>
    <lineage>
        <taxon>Archaea</taxon>
        <taxon>Methanobacteriati</taxon>
        <taxon>Methanobacteriota</taxon>
        <taxon>Stenosarchaea group</taxon>
        <taxon>Methanomicrobia</taxon>
        <taxon>Methanosarcinales</taxon>
        <taxon>ANME-2 cluster</taxon>
        <taxon>Candidatus Methanoperedentaceae</taxon>
        <taxon>Candidatus Methanoperedens</taxon>
    </lineage>
</organism>
<reference evidence="1 2" key="1">
    <citation type="submission" date="2015-09" db="EMBL/GenBank/DDBJ databases">
        <title>A metagenomics-based metabolic model of nitrate-dependent anaerobic oxidation of methane by Methanoperedens-like archaea.</title>
        <authorList>
            <person name="Arshad A."/>
            <person name="Speth D.R."/>
            <person name="De Graaf R.M."/>
            <person name="Op Den Camp H.J."/>
            <person name="Jetten M.S."/>
            <person name="Welte C.U."/>
        </authorList>
    </citation>
    <scope>NUCLEOTIDE SEQUENCE [LARGE SCALE GENOMIC DNA]</scope>
</reference>
<dbReference type="EMBL" id="LKCM01000128">
    <property type="protein sequence ID" value="KPQ43785.1"/>
    <property type="molecule type" value="Genomic_DNA"/>
</dbReference>
<evidence type="ECO:0000313" key="1">
    <source>
        <dbReference type="EMBL" id="KPQ43785.1"/>
    </source>
</evidence>
<name>A0A0P8CKX5_9EURY</name>
<gene>
    <name evidence="1" type="ORF">MPEBLZ_01659</name>
</gene>
<protein>
    <submittedName>
        <fullName evidence="1">Uncharacterized protein</fullName>
    </submittedName>
</protein>